<dbReference type="FunFam" id="3.50.50.60:FF:000378">
    <property type="entry name" value="Phytoene desaturase"/>
    <property type="match status" value="1"/>
</dbReference>
<reference evidence="11" key="1">
    <citation type="submission" date="2018-12" db="EMBL/GenBank/DDBJ databases">
        <title>Novel natural products biosynthetic potential of the class Ktedonobacteria.</title>
        <authorList>
            <person name="Zheng Y."/>
            <person name="Saitou A."/>
            <person name="Wang C.M."/>
            <person name="Toyoda A."/>
            <person name="Minakuchi Y."/>
            <person name="Sekiguchi Y."/>
            <person name="Ueda K."/>
            <person name="Takano H."/>
            <person name="Sakai Y."/>
            <person name="Yokota A."/>
            <person name="Yabe S."/>
        </authorList>
    </citation>
    <scope>NUCLEOTIDE SEQUENCE</scope>
    <source>
        <strain evidence="11">A3-2</strain>
    </source>
</reference>
<dbReference type="AlphaFoldDB" id="A0A455T451"/>
<dbReference type="PANTHER" id="PTHR43734">
    <property type="entry name" value="PHYTOENE DESATURASE"/>
    <property type="match status" value="1"/>
</dbReference>
<organism evidence="11">
    <name type="scientific">Thermogemmatispora argillosa</name>
    <dbReference type="NCBI Taxonomy" id="2045280"/>
    <lineage>
        <taxon>Bacteria</taxon>
        <taxon>Bacillati</taxon>
        <taxon>Chloroflexota</taxon>
        <taxon>Ktedonobacteria</taxon>
        <taxon>Thermogemmatisporales</taxon>
        <taxon>Thermogemmatisporaceae</taxon>
        <taxon>Thermogemmatispora</taxon>
    </lineage>
</organism>
<protein>
    <recommendedName>
        <fullName evidence="8">Phytoene dehydrogenase</fullName>
    </recommendedName>
</protein>
<dbReference type="PANTHER" id="PTHR43734:SF3">
    <property type="entry name" value="B-CAROTENE KETOLASE"/>
    <property type="match status" value="1"/>
</dbReference>
<dbReference type="InterPro" id="IPR014105">
    <property type="entry name" value="Carotenoid/retinoid_OxRdtase"/>
</dbReference>
<evidence type="ECO:0000256" key="8">
    <source>
        <dbReference type="ARBA" id="ARBA00031986"/>
    </source>
</evidence>
<dbReference type="SUPFAM" id="SSF51905">
    <property type="entry name" value="FAD/NAD(P)-binding domain"/>
    <property type="match status" value="1"/>
</dbReference>
<keyword evidence="5 9" id="KW-0125">Carotenoid biosynthesis</keyword>
<keyword evidence="7 9" id="KW-0560">Oxidoreductase</keyword>
<keyword evidence="4" id="KW-0285">Flavoprotein</keyword>
<evidence type="ECO:0000256" key="7">
    <source>
        <dbReference type="ARBA" id="ARBA00023002"/>
    </source>
</evidence>
<dbReference type="NCBIfam" id="TIGR02734">
    <property type="entry name" value="crtI_fam"/>
    <property type="match status" value="1"/>
</dbReference>
<dbReference type="GO" id="GO:0016117">
    <property type="term" value="P:carotenoid biosynthetic process"/>
    <property type="evidence" value="ECO:0007669"/>
    <property type="project" value="UniProtKB-KW"/>
</dbReference>
<evidence type="ECO:0000256" key="3">
    <source>
        <dbReference type="ARBA" id="ARBA00006046"/>
    </source>
</evidence>
<dbReference type="EMBL" id="AP019377">
    <property type="protein sequence ID" value="BBH93265.1"/>
    <property type="molecule type" value="Genomic_DNA"/>
</dbReference>
<sequence length="526" mass="58632">MSSRSSITRPSSSLPIERGGGRPRVIVIGAGFGGLATAIRLQAAGAQVTLIEARERPGGRAYQLKADGFTFDMGPTLLTAPWLLQDLWQAAGRRLEEDLTLIPLRPFYRIYFADGNHFDYWGNPPEDEAEIARFEPRDVAGYRAFLEATARIYQRAFAELAGEPFLHLSDFLRVTPELVRLGAQRSVYRFVARYFRHPQLRMVFSFHPLFIGGNPFRASAIYSIVPYLERLGGVHFLPGGMYTLVEAMSRLFISLGGELRCGQPVERILMRAGRIWGVLLADGALLQAEAVVANSDVATTYLHLLPEEMRPRRLVRRLERARYSMSCFLLYLGLNRQYPQLRHHTIFMPRDYRGMIGALFDGQGLPKDLALYLHTPTRTDASMAPTGGESLYVLAPVPHLGHGVDWHREAPLLRERILSYLEEQAGLSGLRASIVCEQHFTPLDFAGELRSHLGAAFSLEPTLFQSAYFRPHNRAPHVEGLYFVGAGTHPGAGIPGVLLSASITARLVRQDLAIRDRAGEGLACRV</sequence>
<evidence type="ECO:0000256" key="9">
    <source>
        <dbReference type="RuleBase" id="RU362075"/>
    </source>
</evidence>
<evidence type="ECO:0000313" key="11">
    <source>
        <dbReference type="EMBL" id="BBH93265.1"/>
    </source>
</evidence>
<evidence type="ECO:0000256" key="6">
    <source>
        <dbReference type="ARBA" id="ARBA00022827"/>
    </source>
</evidence>
<comment type="similarity">
    <text evidence="3 9">Belongs to the carotenoid/retinoid oxidoreductase family.</text>
</comment>
<evidence type="ECO:0000256" key="2">
    <source>
        <dbReference type="ARBA" id="ARBA00004829"/>
    </source>
</evidence>
<evidence type="ECO:0000256" key="4">
    <source>
        <dbReference type="ARBA" id="ARBA00022630"/>
    </source>
</evidence>
<dbReference type="InterPro" id="IPR036188">
    <property type="entry name" value="FAD/NAD-bd_sf"/>
</dbReference>
<name>A0A455T451_9CHLR</name>
<evidence type="ECO:0000259" key="10">
    <source>
        <dbReference type="Pfam" id="PF01593"/>
    </source>
</evidence>
<evidence type="ECO:0000256" key="1">
    <source>
        <dbReference type="ARBA" id="ARBA00001974"/>
    </source>
</evidence>
<dbReference type="Pfam" id="PF01593">
    <property type="entry name" value="Amino_oxidase"/>
    <property type="match status" value="1"/>
</dbReference>
<comment type="pathway">
    <text evidence="2 9">Carotenoid biosynthesis.</text>
</comment>
<keyword evidence="6" id="KW-0274">FAD</keyword>
<feature type="domain" description="Amine oxidase" evidence="10">
    <location>
        <begin position="33"/>
        <end position="508"/>
    </location>
</feature>
<evidence type="ECO:0000256" key="5">
    <source>
        <dbReference type="ARBA" id="ARBA00022746"/>
    </source>
</evidence>
<dbReference type="PROSITE" id="PS00982">
    <property type="entry name" value="PHYTOENE_DH"/>
    <property type="match status" value="1"/>
</dbReference>
<gene>
    <name evidence="11" type="ORF">KTA_14640</name>
</gene>
<dbReference type="InterPro" id="IPR008150">
    <property type="entry name" value="Phytoene_DH_bac_CS"/>
</dbReference>
<accession>A0A455T451</accession>
<proteinExistence type="inferred from homology"/>
<dbReference type="InterPro" id="IPR002937">
    <property type="entry name" value="Amino_oxidase"/>
</dbReference>
<dbReference type="Gene3D" id="3.50.50.60">
    <property type="entry name" value="FAD/NAD(P)-binding domain"/>
    <property type="match status" value="3"/>
</dbReference>
<comment type="cofactor">
    <cofactor evidence="1">
        <name>FAD</name>
        <dbReference type="ChEBI" id="CHEBI:57692"/>
    </cofactor>
</comment>
<dbReference type="GO" id="GO:0016627">
    <property type="term" value="F:oxidoreductase activity, acting on the CH-CH group of donors"/>
    <property type="evidence" value="ECO:0007669"/>
    <property type="project" value="UniProtKB-ARBA"/>
</dbReference>